<feature type="non-terminal residue" evidence="2">
    <location>
        <position position="1"/>
    </location>
</feature>
<evidence type="ECO:0000313" key="2">
    <source>
        <dbReference type="EMBL" id="CAB4222065.1"/>
    </source>
</evidence>
<sequence length="153" mass="16342">RRQISGANTVNAATGIPVQLGDIRVTSKDDVATNNTRVTQQTGEPPYGTNQKPGTDPNAVSYRDITNVTNNGLGLIRITVSVTSGFITGQRAIISNVEGSIEANDSWIITVVNTTQIDLQDSVFVNAYTSGGYIINDPSLPYEFDEVPKTGPL</sequence>
<protein>
    <submittedName>
        <fullName evidence="2">Uncharacterized protein</fullName>
    </submittedName>
</protein>
<feature type="compositionally biased region" description="Polar residues" evidence="1">
    <location>
        <begin position="36"/>
        <end position="53"/>
    </location>
</feature>
<dbReference type="InterPro" id="IPR042302">
    <property type="entry name" value="E1_FCCH_sf"/>
</dbReference>
<proteinExistence type="predicted"/>
<feature type="region of interest" description="Disordered" evidence="1">
    <location>
        <begin position="36"/>
        <end position="57"/>
    </location>
</feature>
<evidence type="ECO:0000256" key="1">
    <source>
        <dbReference type="SAM" id="MobiDB-lite"/>
    </source>
</evidence>
<gene>
    <name evidence="2" type="ORF">UFOVP1657_1</name>
</gene>
<organism evidence="2">
    <name type="scientific">uncultured Caudovirales phage</name>
    <dbReference type="NCBI Taxonomy" id="2100421"/>
    <lineage>
        <taxon>Viruses</taxon>
        <taxon>Duplodnaviria</taxon>
        <taxon>Heunggongvirae</taxon>
        <taxon>Uroviricota</taxon>
        <taxon>Caudoviricetes</taxon>
        <taxon>Peduoviridae</taxon>
        <taxon>Maltschvirus</taxon>
        <taxon>Maltschvirus maltsch</taxon>
    </lineage>
</organism>
<name>A0A6J5T2V0_9CAUD</name>
<accession>A0A6J5T2V0</accession>
<dbReference type="EMBL" id="LR797514">
    <property type="protein sequence ID" value="CAB4222065.1"/>
    <property type="molecule type" value="Genomic_DNA"/>
</dbReference>
<dbReference type="Gene3D" id="2.40.30.180">
    <property type="entry name" value="Ubiquitin-activating enzyme E1, FCCH domain"/>
    <property type="match status" value="1"/>
</dbReference>
<reference evidence="2" key="1">
    <citation type="submission" date="2020-05" db="EMBL/GenBank/DDBJ databases">
        <authorList>
            <person name="Chiriac C."/>
            <person name="Salcher M."/>
            <person name="Ghai R."/>
            <person name="Kavagutti S V."/>
        </authorList>
    </citation>
    <scope>NUCLEOTIDE SEQUENCE</scope>
</reference>